<dbReference type="PANTHER" id="PTHR32309:SF13">
    <property type="entry name" value="FERRIC ENTEROBACTIN TRANSPORT PROTEIN FEPE"/>
    <property type="match status" value="1"/>
</dbReference>
<feature type="transmembrane region" description="Helical" evidence="1">
    <location>
        <begin position="375"/>
        <end position="392"/>
    </location>
</feature>
<dbReference type="Proteomes" id="UP001065047">
    <property type="component" value="Unassembled WGS sequence"/>
</dbReference>
<feature type="transmembrane region" description="Helical" evidence="1">
    <location>
        <begin position="53"/>
        <end position="76"/>
    </location>
</feature>
<protein>
    <submittedName>
        <fullName evidence="2">Lipopolysaccharide biosynthesis protein</fullName>
    </submittedName>
</protein>
<dbReference type="GeneID" id="29556084"/>
<keyword evidence="1" id="KW-1133">Transmembrane helix</keyword>
<keyword evidence="3" id="KW-1185">Reference proteome</keyword>
<comment type="caution">
    <text evidence="2">The sequence shown here is derived from an EMBL/GenBank/DDBJ whole genome shotgun (WGS) entry which is preliminary data.</text>
</comment>
<keyword evidence="1" id="KW-0472">Membrane</keyword>
<gene>
    <name evidence="2" type="ORF">AA14337_3267</name>
</gene>
<organism evidence="2 3">
    <name type="scientific">Acetobacter malorum DSM 14337</name>
    <dbReference type="NCBI Taxonomy" id="1307910"/>
    <lineage>
        <taxon>Bacteria</taxon>
        <taxon>Pseudomonadati</taxon>
        <taxon>Pseudomonadota</taxon>
        <taxon>Alphaproteobacteria</taxon>
        <taxon>Acetobacterales</taxon>
        <taxon>Acetobacteraceae</taxon>
        <taxon>Acetobacter</taxon>
    </lineage>
</organism>
<accession>A0ABQ0Q0N3</accession>
<evidence type="ECO:0000313" key="2">
    <source>
        <dbReference type="EMBL" id="GBQ86226.1"/>
    </source>
</evidence>
<evidence type="ECO:0000256" key="1">
    <source>
        <dbReference type="SAM" id="Phobius"/>
    </source>
</evidence>
<dbReference type="EMBL" id="BAPF01000059">
    <property type="protein sequence ID" value="GBQ86226.1"/>
    <property type="molecule type" value="Genomic_DNA"/>
</dbReference>
<dbReference type="InterPro" id="IPR050445">
    <property type="entry name" value="Bact_polysacc_biosynth/exp"/>
</dbReference>
<name>A0ABQ0Q0N3_9PROT</name>
<keyword evidence="1" id="KW-0812">Transmembrane</keyword>
<dbReference type="PANTHER" id="PTHR32309">
    <property type="entry name" value="TYROSINE-PROTEIN KINASE"/>
    <property type="match status" value="1"/>
</dbReference>
<sequence length="393" mass="42732">MSDTNLPFVDNFLPRPLRNEKTVSSSGAQTRRLTGKRKPSLPAGLFFLKSPTFLILVAVPNLATVTYYGLIAAPIFESESILRVSSPASAQKGDTSAGASMMGKSNASANTWMLKDRLESWGAFQHINSQYNIADIYAGGDFVARSGGLSSLWHRGSGDVATRGYFNRSFDLKIDEDTGNAKLTVTGWTPDAATDIANALVSDATESLNQLNAREDGEAIKAGEREVSRLTKALEADDLAISQWRGRIGILDPKIDYTSLSQKQEELDVKRIEMSGQYNALTKYTPNSPSAVPVQAQIDALIDGLKNAAGDARNMIQEAAIYEGLDIRRKADAKLLSSAEEALQESRLKASQSHYYVEVISPPSKPQAASGPYRLKWIGIVFVISMIFFIVLG</sequence>
<reference evidence="2" key="1">
    <citation type="submission" date="2013-04" db="EMBL/GenBank/DDBJ databases">
        <title>The genome sequencing project of 58 acetic acid bacteria.</title>
        <authorList>
            <person name="Okamoto-Kainuma A."/>
            <person name="Ishikawa M."/>
            <person name="Umino S."/>
            <person name="Koizumi Y."/>
            <person name="Shiwa Y."/>
            <person name="Yoshikawa H."/>
            <person name="Matsutani M."/>
            <person name="Matsushita K."/>
        </authorList>
    </citation>
    <scope>NUCLEOTIDE SEQUENCE</scope>
    <source>
        <strain evidence="2">DSM 14337</strain>
    </source>
</reference>
<dbReference type="RefSeq" id="WP_156476814.1">
    <property type="nucleotide sequence ID" value="NZ_BAPF01000059.1"/>
</dbReference>
<proteinExistence type="predicted"/>
<evidence type="ECO:0000313" key="3">
    <source>
        <dbReference type="Proteomes" id="UP001065047"/>
    </source>
</evidence>